<dbReference type="PANTHER" id="PTHR43798">
    <property type="entry name" value="MONOACYLGLYCEROL LIPASE"/>
    <property type="match status" value="1"/>
</dbReference>
<dbReference type="GO" id="GO:0006508">
    <property type="term" value="P:proteolysis"/>
    <property type="evidence" value="ECO:0007669"/>
    <property type="project" value="InterPro"/>
</dbReference>
<evidence type="ECO:0000313" key="4">
    <source>
        <dbReference type="EMBL" id="KTC84038.1"/>
    </source>
</evidence>
<dbReference type="Pfam" id="PF00561">
    <property type="entry name" value="Abhydrolase_1"/>
    <property type="match status" value="1"/>
</dbReference>
<evidence type="ECO:0000256" key="1">
    <source>
        <dbReference type="ARBA" id="ARBA00010088"/>
    </source>
</evidence>
<protein>
    <submittedName>
        <fullName evidence="4">Lipolytic enzyme</fullName>
    </submittedName>
</protein>
<proteinExistence type="inferred from homology"/>
<evidence type="ECO:0000259" key="3">
    <source>
        <dbReference type="Pfam" id="PF00561"/>
    </source>
</evidence>
<dbReference type="GO" id="GO:0016020">
    <property type="term" value="C:membrane"/>
    <property type="evidence" value="ECO:0007669"/>
    <property type="project" value="TreeGrafter"/>
</dbReference>
<evidence type="ECO:0000313" key="5">
    <source>
        <dbReference type="Proteomes" id="UP000054742"/>
    </source>
</evidence>
<keyword evidence="2" id="KW-0378">Hydrolase</keyword>
<dbReference type="InterPro" id="IPR050266">
    <property type="entry name" value="AB_hydrolase_sf"/>
</dbReference>
<gene>
    <name evidence="4" type="primary">mhpC</name>
    <name evidence="4" type="ORF">Lbru_1399</name>
</gene>
<dbReference type="PANTHER" id="PTHR43798:SF24">
    <property type="entry name" value="CIS-3-ALKYL-4-ALKYLOXETAN-2-ONE DECARBOXYLASE"/>
    <property type="match status" value="1"/>
</dbReference>
<feature type="domain" description="AB hydrolase-1" evidence="3">
    <location>
        <begin position="59"/>
        <end position="171"/>
    </location>
</feature>
<keyword evidence="5" id="KW-1185">Reference proteome</keyword>
<dbReference type="InterPro" id="IPR002410">
    <property type="entry name" value="Peptidase_S33"/>
</dbReference>
<organism evidence="4 5">
    <name type="scientific">Legionella brunensis</name>
    <dbReference type="NCBI Taxonomy" id="29422"/>
    <lineage>
        <taxon>Bacteria</taxon>
        <taxon>Pseudomonadati</taxon>
        <taxon>Pseudomonadota</taxon>
        <taxon>Gammaproteobacteria</taxon>
        <taxon>Legionellales</taxon>
        <taxon>Legionellaceae</taxon>
        <taxon>Legionella</taxon>
    </lineage>
</organism>
<comment type="similarity">
    <text evidence="1">Belongs to the peptidase S33 family.</text>
</comment>
<dbReference type="Proteomes" id="UP000054742">
    <property type="component" value="Unassembled WGS sequence"/>
</dbReference>
<dbReference type="InterPro" id="IPR029058">
    <property type="entry name" value="AB_hydrolase_fold"/>
</dbReference>
<dbReference type="InterPro" id="IPR000073">
    <property type="entry name" value="AB_hydrolase_1"/>
</dbReference>
<name>A0A0W0SL05_9GAMM</name>
<sequence length="326" mass="38279">MPMASSILRKCTSKECVDMPEINADFCLYLRQFAYDFKNNFLSIDGKKMHFIDEGCGEPIIMLHGNPSWSFYYRYLVHALKNQYHVIVPDHIGCGLSEKPSRNEYSYTVQQRVHDLNVLLEQLRMKNNLTLVLHDWGGFIGMAYAVQHPESIARIIVLNTSVFHLPKQKRFPWLLRLARSTIGKYLVVQHNFFARGTAWIGCQAVRMPKLLREAYCCPYDSPSHRIALWEFVHDIPVKPNDYSYSFLSSVQKQLPLLEKVPMLICWGMKDFVFDKHILEQWQRCFPNALIHRFPRHGHYVLEDAKEEVIPLVKQFLIDHPLRKKNE</sequence>
<dbReference type="SUPFAM" id="SSF53474">
    <property type="entry name" value="alpha/beta-Hydrolases"/>
    <property type="match status" value="1"/>
</dbReference>
<dbReference type="GO" id="GO:0008233">
    <property type="term" value="F:peptidase activity"/>
    <property type="evidence" value="ECO:0007669"/>
    <property type="project" value="InterPro"/>
</dbReference>
<comment type="caution">
    <text evidence="4">The sequence shown here is derived from an EMBL/GenBank/DDBJ whole genome shotgun (WGS) entry which is preliminary data.</text>
</comment>
<dbReference type="AlphaFoldDB" id="A0A0W0SL05"/>
<dbReference type="PRINTS" id="PR00793">
    <property type="entry name" value="PROAMNOPTASE"/>
</dbReference>
<reference evidence="4 5" key="1">
    <citation type="submission" date="2015-11" db="EMBL/GenBank/DDBJ databases">
        <title>Genomic analysis of 38 Legionella species identifies large and diverse effector repertoires.</title>
        <authorList>
            <person name="Burstein D."/>
            <person name="Amaro F."/>
            <person name="Zusman T."/>
            <person name="Lifshitz Z."/>
            <person name="Cohen O."/>
            <person name="Gilbert J.A."/>
            <person name="Pupko T."/>
            <person name="Shuman H.A."/>
            <person name="Segal G."/>
        </authorList>
    </citation>
    <scope>NUCLEOTIDE SEQUENCE [LARGE SCALE GENOMIC DNA]</scope>
    <source>
        <strain evidence="4 5">ATCC 43878</strain>
    </source>
</reference>
<evidence type="ECO:0000256" key="2">
    <source>
        <dbReference type="ARBA" id="ARBA00022801"/>
    </source>
</evidence>
<dbReference type="PATRIC" id="fig|29422.6.peg.1482"/>
<dbReference type="PRINTS" id="PR00111">
    <property type="entry name" value="ABHYDROLASE"/>
</dbReference>
<dbReference type="Gene3D" id="3.40.50.1820">
    <property type="entry name" value="alpha/beta hydrolase"/>
    <property type="match status" value="1"/>
</dbReference>
<dbReference type="EMBL" id="LNXV01000011">
    <property type="protein sequence ID" value="KTC84038.1"/>
    <property type="molecule type" value="Genomic_DNA"/>
</dbReference>
<accession>A0A0W0SL05</accession>
<dbReference type="STRING" id="29422.Lbru_1399"/>